<keyword evidence="6 15" id="KW-1133">Transmembrane helix</keyword>
<evidence type="ECO:0000256" key="5">
    <source>
        <dbReference type="ARBA" id="ARBA00022824"/>
    </source>
</evidence>
<evidence type="ECO:0000256" key="15">
    <source>
        <dbReference type="SAM" id="Phobius"/>
    </source>
</evidence>
<dbReference type="GO" id="GO:0019842">
    <property type="term" value="F:vitamin binding"/>
    <property type="evidence" value="ECO:0007669"/>
    <property type="project" value="TreeGrafter"/>
</dbReference>
<dbReference type="InterPro" id="IPR011020">
    <property type="entry name" value="HTTM-like"/>
</dbReference>
<evidence type="ECO:0000256" key="2">
    <source>
        <dbReference type="ARBA" id="ARBA00012248"/>
    </source>
</evidence>
<reference evidence="17" key="1">
    <citation type="journal article" date="2023" name="Mol. Biol. Evol.">
        <title>Third-Generation Sequencing Reveals the Adaptive Role of the Epigenome in Three Deep-Sea Polychaetes.</title>
        <authorList>
            <person name="Perez M."/>
            <person name="Aroh O."/>
            <person name="Sun Y."/>
            <person name="Lan Y."/>
            <person name="Juniper S.K."/>
            <person name="Young C.R."/>
            <person name="Angers B."/>
            <person name="Qian P.Y."/>
        </authorList>
    </citation>
    <scope>NUCLEOTIDE SEQUENCE</scope>
    <source>
        <strain evidence="17">R07B-5</strain>
    </source>
</reference>
<dbReference type="GO" id="GO:0005789">
    <property type="term" value="C:endoplasmic reticulum membrane"/>
    <property type="evidence" value="ECO:0007669"/>
    <property type="project" value="UniProtKB-SubCell"/>
</dbReference>
<evidence type="ECO:0000256" key="1">
    <source>
        <dbReference type="ARBA" id="ARBA00004477"/>
    </source>
</evidence>
<feature type="domain" description="HTTM-like" evidence="16">
    <location>
        <begin position="61"/>
        <end position="319"/>
    </location>
</feature>
<dbReference type="EC" id="4.1.1.90" evidence="2"/>
<evidence type="ECO:0000256" key="9">
    <source>
        <dbReference type="ARBA" id="ARBA00023157"/>
    </source>
</evidence>
<keyword evidence="9" id="KW-1015">Disulfide bond</keyword>
<dbReference type="InterPro" id="IPR053935">
    <property type="entry name" value="VKGC_lumenal_dom"/>
</dbReference>
<dbReference type="InterPro" id="IPR011051">
    <property type="entry name" value="RmlC_Cupin_sf"/>
</dbReference>
<comment type="caution">
    <text evidence="17">The sequence shown here is derived from an EMBL/GenBank/DDBJ whole genome shotgun (WGS) entry which is preliminary data.</text>
</comment>
<keyword evidence="8 15" id="KW-0472">Membrane</keyword>
<evidence type="ECO:0000256" key="14">
    <source>
        <dbReference type="ARBA" id="ARBA00048415"/>
    </source>
</evidence>
<feature type="transmembrane region" description="Helical" evidence="15">
    <location>
        <begin position="166"/>
        <end position="186"/>
    </location>
</feature>
<keyword evidence="7" id="KW-0007">Acetylation</keyword>
<evidence type="ECO:0000313" key="17">
    <source>
        <dbReference type="EMBL" id="KAK2189601.1"/>
    </source>
</evidence>
<dbReference type="Pfam" id="PF05090">
    <property type="entry name" value="HTTM"/>
    <property type="match status" value="1"/>
</dbReference>
<gene>
    <name evidence="17" type="ORF">NP493_101g02046</name>
</gene>
<keyword evidence="10" id="KW-0456">Lyase</keyword>
<evidence type="ECO:0000256" key="10">
    <source>
        <dbReference type="ARBA" id="ARBA00023239"/>
    </source>
</evidence>
<dbReference type="GO" id="GO:0008488">
    <property type="term" value="F:gamma-glutamyl carboxylase activity"/>
    <property type="evidence" value="ECO:0007669"/>
    <property type="project" value="UniProtKB-EC"/>
</dbReference>
<comment type="subcellular location">
    <subcellularLocation>
        <location evidence="1">Endoplasmic reticulum membrane</location>
        <topology evidence="1">Multi-pass membrane protein</topology>
    </subcellularLocation>
</comment>
<keyword evidence="4 15" id="KW-0812">Transmembrane</keyword>
<evidence type="ECO:0000256" key="13">
    <source>
        <dbReference type="ARBA" id="ARBA00032107"/>
    </source>
</evidence>
<dbReference type="InterPro" id="IPR053934">
    <property type="entry name" value="HTTM_dom"/>
</dbReference>
<evidence type="ECO:0000313" key="18">
    <source>
        <dbReference type="Proteomes" id="UP001209878"/>
    </source>
</evidence>
<protein>
    <recommendedName>
        <fullName evidence="3">Vitamin K-dependent gamma-carboxylase</fullName>
        <ecNumber evidence="2">4.1.1.90</ecNumber>
    </recommendedName>
    <alternativeName>
        <fullName evidence="11">Gamma-glutamyl carboxylase</fullName>
    </alternativeName>
    <alternativeName>
        <fullName evidence="12">Peptidyl-glutamate 4-carboxylase</fullName>
    </alternativeName>
    <alternativeName>
        <fullName evidence="13">Vitamin K gamma glutamyl carboxylase</fullName>
    </alternativeName>
</protein>
<evidence type="ECO:0000256" key="11">
    <source>
        <dbReference type="ARBA" id="ARBA00030083"/>
    </source>
</evidence>
<name>A0AAD9P7H3_RIDPI</name>
<dbReference type="InterPro" id="IPR007782">
    <property type="entry name" value="VKG_COase"/>
</dbReference>
<evidence type="ECO:0000256" key="6">
    <source>
        <dbReference type="ARBA" id="ARBA00022989"/>
    </source>
</evidence>
<proteinExistence type="predicted"/>
<dbReference type="SUPFAM" id="SSF51182">
    <property type="entry name" value="RmlC-like cupins"/>
    <property type="match status" value="1"/>
</dbReference>
<evidence type="ECO:0000259" key="16">
    <source>
        <dbReference type="SMART" id="SM00752"/>
    </source>
</evidence>
<keyword evidence="5" id="KW-0256">Endoplasmic reticulum</keyword>
<dbReference type="AlphaFoldDB" id="A0AAD9P7H3"/>
<dbReference type="EMBL" id="JAODUO010000101">
    <property type="protein sequence ID" value="KAK2189601.1"/>
    <property type="molecule type" value="Genomic_DNA"/>
</dbReference>
<evidence type="ECO:0000256" key="7">
    <source>
        <dbReference type="ARBA" id="ARBA00022990"/>
    </source>
</evidence>
<dbReference type="SMART" id="SM00752">
    <property type="entry name" value="HTTM"/>
    <property type="match status" value="1"/>
</dbReference>
<evidence type="ECO:0000256" key="4">
    <source>
        <dbReference type="ARBA" id="ARBA00022692"/>
    </source>
</evidence>
<keyword evidence="18" id="KW-1185">Reference proteome</keyword>
<dbReference type="Pfam" id="PF22777">
    <property type="entry name" value="VKGC_lumenal_dom"/>
    <property type="match status" value="1"/>
</dbReference>
<dbReference type="PANTHER" id="PTHR12639">
    <property type="entry name" value="VITAMIN K-DEPENDENT GAMMA-CARBOXYLASE"/>
    <property type="match status" value="1"/>
</dbReference>
<accession>A0AAD9P7H3</accession>
<evidence type="ECO:0000256" key="12">
    <source>
        <dbReference type="ARBA" id="ARBA00030249"/>
    </source>
</evidence>
<sequence>MERHTVRRQVCSTQQAPRRKVEGGHITEKVIGTKTSSRMYDLFGFSMNDISSWSRFVQLMNRPMDPSSLGVTRFLFGLLMICDIFDEREFGRVSERWSDPNECRFPLFSALRPLPVQWMYLVYLLMLTGACGVMLGLFYRAACLLFAVCGWYIFLLDKTRWNNHSYLYGLCSMLFFLFDGNHYLSLDGLWRRRLRNTDVPLWNYCLIRAQFFLVYFIAGLKKLDADWIGGHSVHHLADHWVFRPFSLCLTEDQIDLWVIHRGGLFIDLFVGYFLFFDLTRPVGFLIAGLFHTMNSQLFAISMFPYTMLCTTPLFCQADWPKRLLDRLPPCFHTLRPSTDLPQYSPHCIYPKCVVKPEETMAGDAEKTSQSPTIASSQRTLYHNIAAAFSIIYLLLQCFLPYSHFLTPGYNNWTNGLYGYSWDMMVHSWTIQHVRISYVNKDTGDTGYLNPQAFTKVDDRWSYRADTVKQYAMCIKERLAEDHMTNVALYFDVWRSLNSRFQQRMFDSRVDLVTAEWSPFQHTSWLMPLLTNLSDWRARMDELEKDINNSSSDTDIVFVADFPGLTLETFVQKDLGNASVEVLAGVVSVELDGQMANHTLGPGDRLKLPPGAYHKVHTISTTPSCYMYLYVNTSHTQLTNKISRYETELKDNPEFMATLAQEDPKFVDIYEDEQKRKWESERRAKITIWQRLQMSVSAKYHKVSHW</sequence>
<organism evidence="17 18">
    <name type="scientific">Ridgeia piscesae</name>
    <name type="common">Tubeworm</name>
    <dbReference type="NCBI Taxonomy" id="27915"/>
    <lineage>
        <taxon>Eukaryota</taxon>
        <taxon>Metazoa</taxon>
        <taxon>Spiralia</taxon>
        <taxon>Lophotrochozoa</taxon>
        <taxon>Annelida</taxon>
        <taxon>Polychaeta</taxon>
        <taxon>Sedentaria</taxon>
        <taxon>Canalipalpata</taxon>
        <taxon>Sabellida</taxon>
        <taxon>Siboglinidae</taxon>
        <taxon>Ridgeia</taxon>
    </lineage>
</organism>
<evidence type="ECO:0000256" key="3">
    <source>
        <dbReference type="ARBA" id="ARBA00017054"/>
    </source>
</evidence>
<feature type="transmembrane region" description="Helical" evidence="15">
    <location>
        <begin position="121"/>
        <end position="154"/>
    </location>
</feature>
<comment type="catalytic activity">
    <reaction evidence="14">
        <text>4-carboxy-L-glutamyl-[protein] + 2,3-epoxyphylloquinone + H2O + H(+) = phylloquinol + L-glutamyl-[protein] + CO2 + O2</text>
        <dbReference type="Rhea" id="RHEA:45140"/>
        <dbReference type="Rhea" id="RHEA-COMP:10208"/>
        <dbReference type="Rhea" id="RHEA-COMP:11094"/>
        <dbReference type="ChEBI" id="CHEBI:15377"/>
        <dbReference type="ChEBI" id="CHEBI:15378"/>
        <dbReference type="ChEBI" id="CHEBI:15379"/>
        <dbReference type="ChEBI" id="CHEBI:15759"/>
        <dbReference type="ChEBI" id="CHEBI:16526"/>
        <dbReference type="ChEBI" id="CHEBI:28433"/>
        <dbReference type="ChEBI" id="CHEBI:29973"/>
        <dbReference type="ChEBI" id="CHEBI:84990"/>
        <dbReference type="EC" id="4.1.1.90"/>
    </reaction>
    <physiologicalReaction direction="right-to-left" evidence="14">
        <dbReference type="Rhea" id="RHEA:45142"/>
    </physiologicalReaction>
</comment>
<evidence type="ECO:0000256" key="8">
    <source>
        <dbReference type="ARBA" id="ARBA00023136"/>
    </source>
</evidence>
<dbReference type="Proteomes" id="UP001209878">
    <property type="component" value="Unassembled WGS sequence"/>
</dbReference>
<dbReference type="PANTHER" id="PTHR12639:SF6">
    <property type="entry name" value="VITAMIN K-DEPENDENT GAMMA-CARBOXYLASE"/>
    <property type="match status" value="1"/>
</dbReference>